<dbReference type="InterPro" id="IPR018389">
    <property type="entry name" value="DctP_fam"/>
</dbReference>
<dbReference type="InterPro" id="IPR004682">
    <property type="entry name" value="TRAP_DctP"/>
</dbReference>
<dbReference type="PANTHER" id="PTHR33376:SF7">
    <property type="entry name" value="C4-DICARBOXYLATE-BINDING PROTEIN DCTB"/>
    <property type="match status" value="1"/>
</dbReference>
<dbReference type="Gene3D" id="3.40.190.170">
    <property type="entry name" value="Bacterial extracellular solute-binding protein, family 7"/>
    <property type="match status" value="1"/>
</dbReference>
<protein>
    <submittedName>
        <fullName evidence="7">Tripartite ATP-independent transporter solute receptor, DctP family</fullName>
    </submittedName>
</protein>
<keyword evidence="7" id="KW-0675">Receptor</keyword>
<feature type="signal peptide" evidence="6">
    <location>
        <begin position="1"/>
        <end position="26"/>
    </location>
</feature>
<evidence type="ECO:0000256" key="5">
    <source>
        <dbReference type="ARBA" id="ARBA00022764"/>
    </source>
</evidence>
<evidence type="ECO:0000256" key="2">
    <source>
        <dbReference type="ARBA" id="ARBA00009023"/>
    </source>
</evidence>
<dbReference type="NCBIfam" id="NF037995">
    <property type="entry name" value="TRAP_S1"/>
    <property type="match status" value="1"/>
</dbReference>
<dbReference type="GO" id="GO:0055085">
    <property type="term" value="P:transmembrane transport"/>
    <property type="evidence" value="ECO:0007669"/>
    <property type="project" value="InterPro"/>
</dbReference>
<dbReference type="CDD" id="cd13603">
    <property type="entry name" value="PBP2_TRAP_Siap_TeaA_like"/>
    <property type="match status" value="1"/>
</dbReference>
<reference evidence="7 8" key="1">
    <citation type="submission" date="2017-05" db="EMBL/GenBank/DDBJ databases">
        <authorList>
            <person name="Varghese N."/>
            <person name="Submissions S."/>
        </authorList>
    </citation>
    <scope>NUCLEOTIDE SEQUENCE [LARGE SCALE GENOMIC DNA]</scope>
    <source>
        <strain evidence="7 8">DSM 29506</strain>
    </source>
</reference>
<evidence type="ECO:0000256" key="4">
    <source>
        <dbReference type="ARBA" id="ARBA00022729"/>
    </source>
</evidence>
<comment type="subcellular location">
    <subcellularLocation>
        <location evidence="1">Periplasm</location>
    </subcellularLocation>
</comment>
<comment type="similarity">
    <text evidence="2">Belongs to the bacterial solute-binding protein 7 family.</text>
</comment>
<keyword evidence="5" id="KW-0574">Periplasm</keyword>
<dbReference type="AlphaFoldDB" id="A0A521FIW2"/>
<keyword evidence="3" id="KW-0813">Transport</keyword>
<evidence type="ECO:0000256" key="1">
    <source>
        <dbReference type="ARBA" id="ARBA00004418"/>
    </source>
</evidence>
<feature type="chain" id="PRO_5022100595" evidence="6">
    <location>
        <begin position="27"/>
        <end position="324"/>
    </location>
</feature>
<name>A0A521FIW2_9RHOB</name>
<dbReference type="PANTHER" id="PTHR33376">
    <property type="match status" value="1"/>
</dbReference>
<accession>A0A521FIW2</accession>
<keyword evidence="8" id="KW-1185">Reference proteome</keyword>
<keyword evidence="4 6" id="KW-0732">Signal</keyword>
<evidence type="ECO:0000256" key="6">
    <source>
        <dbReference type="SAM" id="SignalP"/>
    </source>
</evidence>
<dbReference type="EMBL" id="FXTO01000030">
    <property type="protein sequence ID" value="SMO95510.1"/>
    <property type="molecule type" value="Genomic_DNA"/>
</dbReference>
<organism evidence="7 8">
    <name type="scientific">Thalassovita litoralis</name>
    <dbReference type="NCBI Taxonomy" id="1010611"/>
    <lineage>
        <taxon>Bacteria</taxon>
        <taxon>Pseudomonadati</taxon>
        <taxon>Pseudomonadota</taxon>
        <taxon>Alphaproteobacteria</taxon>
        <taxon>Rhodobacterales</taxon>
        <taxon>Roseobacteraceae</taxon>
        <taxon>Thalassovita</taxon>
    </lineage>
</organism>
<gene>
    <name evidence="7" type="ORF">SAMN06265173_1309</name>
</gene>
<proteinExistence type="inferred from homology"/>
<sequence>MIRSFKNQVAAGAFVALSGFGIAANAETVLQLASVETPQTVWGQVAQKFADGVAEASGGDLKVQLALSGTTGSVRETLEALTIGTNDIVMTVVASLNAYDPLAAIESYPYLIRDEDHFNAVYNGEIGNDLFDALAKSSGLRLVGAGSRGPREMASKRAINSVDDLDGLKIRVPGIDVFRETWAGLGASPTPMSSKEVYTGLQSGIIDAVENPLSAHIRSKYYEAAEYVILTHHVYGAYTFVFDDARFQSLTDEQRTILQEQAKIAFQWGTEKAKLELADLRAKLEGLGARFIEPDLDGFRAKLAPMAAKFPELAPWVERIQAAK</sequence>
<dbReference type="Proteomes" id="UP000316030">
    <property type="component" value="Unassembled WGS sequence"/>
</dbReference>
<dbReference type="InterPro" id="IPR038404">
    <property type="entry name" value="TRAP_DctP_sf"/>
</dbReference>
<dbReference type="OrthoDB" id="8673861at2"/>
<dbReference type="NCBIfam" id="TIGR00787">
    <property type="entry name" value="dctP"/>
    <property type="match status" value="1"/>
</dbReference>
<dbReference type="Pfam" id="PF03480">
    <property type="entry name" value="DctP"/>
    <property type="match status" value="1"/>
</dbReference>
<evidence type="ECO:0000256" key="3">
    <source>
        <dbReference type="ARBA" id="ARBA00022448"/>
    </source>
</evidence>
<dbReference type="RefSeq" id="WP_142494488.1">
    <property type="nucleotide sequence ID" value="NZ_FXTO01000030.1"/>
</dbReference>
<dbReference type="GO" id="GO:0030288">
    <property type="term" value="C:outer membrane-bounded periplasmic space"/>
    <property type="evidence" value="ECO:0007669"/>
    <property type="project" value="InterPro"/>
</dbReference>
<dbReference type="PIRSF" id="PIRSF006470">
    <property type="entry name" value="DctB"/>
    <property type="match status" value="1"/>
</dbReference>
<evidence type="ECO:0000313" key="7">
    <source>
        <dbReference type="EMBL" id="SMO95510.1"/>
    </source>
</evidence>
<evidence type="ECO:0000313" key="8">
    <source>
        <dbReference type="Proteomes" id="UP000316030"/>
    </source>
</evidence>